<gene>
    <name evidence="2" type="ORF">IF1G_01470</name>
</gene>
<dbReference type="AlphaFoldDB" id="A0A545VC07"/>
<keyword evidence="3" id="KW-1185">Reference proteome</keyword>
<evidence type="ECO:0000313" key="3">
    <source>
        <dbReference type="Proteomes" id="UP000315783"/>
    </source>
</evidence>
<proteinExistence type="predicted"/>
<evidence type="ECO:0000256" key="1">
    <source>
        <dbReference type="SAM" id="MobiDB-lite"/>
    </source>
</evidence>
<dbReference type="Proteomes" id="UP000315783">
    <property type="component" value="Unassembled WGS sequence"/>
</dbReference>
<feature type="region of interest" description="Disordered" evidence="1">
    <location>
        <begin position="69"/>
        <end position="96"/>
    </location>
</feature>
<name>A0A545VC07_9HYPO</name>
<accession>A0A545VC07</accession>
<organism evidence="2 3">
    <name type="scientific">Cordyceps javanica</name>
    <dbReference type="NCBI Taxonomy" id="43265"/>
    <lineage>
        <taxon>Eukaryota</taxon>
        <taxon>Fungi</taxon>
        <taxon>Dikarya</taxon>
        <taxon>Ascomycota</taxon>
        <taxon>Pezizomycotina</taxon>
        <taxon>Sordariomycetes</taxon>
        <taxon>Hypocreomycetidae</taxon>
        <taxon>Hypocreales</taxon>
        <taxon>Cordycipitaceae</taxon>
        <taxon>Cordyceps</taxon>
    </lineage>
</organism>
<reference evidence="2 3" key="1">
    <citation type="journal article" date="2019" name="Appl. Microbiol. Biotechnol.">
        <title>Genome sequence of Isaria javanica and comparative genome analysis insights into family S53 peptidase evolution in fungal entomopathogens.</title>
        <authorList>
            <person name="Lin R."/>
            <person name="Zhang X."/>
            <person name="Xin B."/>
            <person name="Zou M."/>
            <person name="Gao Y."/>
            <person name="Qin F."/>
            <person name="Hu Q."/>
            <person name="Xie B."/>
            <person name="Cheng X."/>
        </authorList>
    </citation>
    <scope>NUCLEOTIDE SEQUENCE [LARGE SCALE GENOMIC DNA]</scope>
    <source>
        <strain evidence="2 3">IJ1G</strain>
    </source>
</reference>
<evidence type="ECO:0000313" key="2">
    <source>
        <dbReference type="EMBL" id="TQV99255.1"/>
    </source>
</evidence>
<dbReference type="EMBL" id="SPUK01000002">
    <property type="protein sequence ID" value="TQV99255.1"/>
    <property type="molecule type" value="Genomic_DNA"/>
</dbReference>
<sequence length="96" mass="11318">MRFPRLRQRNSRCCTGVFVDIGCGLRDMYFVDVTSFFYHPLRFARHISYALLCSLGDIQMTSGLHRERTSSRVWQTGTASHGHHRRLNMVKRQERT</sequence>
<comment type="caution">
    <text evidence="2">The sequence shown here is derived from an EMBL/GenBank/DDBJ whole genome shotgun (WGS) entry which is preliminary data.</text>
</comment>
<protein>
    <submittedName>
        <fullName evidence="2">Uncharacterized protein</fullName>
    </submittedName>
</protein>